<protein>
    <submittedName>
        <fullName evidence="2">Uncharacterized protein</fullName>
    </submittedName>
</protein>
<feature type="compositionally biased region" description="Low complexity" evidence="1">
    <location>
        <begin position="53"/>
        <end position="63"/>
    </location>
</feature>
<keyword evidence="3" id="KW-1185">Reference proteome</keyword>
<dbReference type="VEuPathDB" id="ToxoDB:CSUI_004995"/>
<accession>A0A2C6KZ71</accession>
<evidence type="ECO:0000313" key="3">
    <source>
        <dbReference type="Proteomes" id="UP000221165"/>
    </source>
</evidence>
<feature type="non-terminal residue" evidence="2">
    <location>
        <position position="79"/>
    </location>
</feature>
<feature type="non-terminal residue" evidence="2">
    <location>
        <position position="1"/>
    </location>
</feature>
<sequence length="79" mass="8341">RTGTEGNFSEEGESFETKKGAFSFNPSPENKAAPVTIMRTPEYSSPETREKVLSSSSPSSASLASSALPFLMLRGAPIG</sequence>
<dbReference type="GeneID" id="94428387"/>
<dbReference type="AlphaFoldDB" id="A0A2C6KZ71"/>
<gene>
    <name evidence="2" type="ORF">CSUI_004995</name>
</gene>
<dbReference type="RefSeq" id="XP_067922848.1">
    <property type="nucleotide sequence ID" value="XM_068065176.1"/>
</dbReference>
<name>A0A2C6KZ71_9APIC</name>
<evidence type="ECO:0000313" key="2">
    <source>
        <dbReference type="EMBL" id="PHJ21164.1"/>
    </source>
</evidence>
<organism evidence="2 3">
    <name type="scientific">Cystoisospora suis</name>
    <dbReference type="NCBI Taxonomy" id="483139"/>
    <lineage>
        <taxon>Eukaryota</taxon>
        <taxon>Sar</taxon>
        <taxon>Alveolata</taxon>
        <taxon>Apicomplexa</taxon>
        <taxon>Conoidasida</taxon>
        <taxon>Coccidia</taxon>
        <taxon>Eucoccidiorida</taxon>
        <taxon>Eimeriorina</taxon>
        <taxon>Sarcocystidae</taxon>
        <taxon>Cystoisospora</taxon>
    </lineage>
</organism>
<reference evidence="2 3" key="1">
    <citation type="journal article" date="2017" name="Int. J. Parasitol.">
        <title>The genome of the protozoan parasite Cystoisospora suis and a reverse vaccinology approach to identify vaccine candidates.</title>
        <authorList>
            <person name="Palmieri N."/>
            <person name="Shrestha A."/>
            <person name="Ruttkowski B."/>
            <person name="Beck T."/>
            <person name="Vogl C."/>
            <person name="Tomley F."/>
            <person name="Blake D.P."/>
            <person name="Joachim A."/>
        </authorList>
    </citation>
    <scope>NUCLEOTIDE SEQUENCE [LARGE SCALE GENOMIC DNA]</scope>
    <source>
        <strain evidence="2 3">Wien I</strain>
    </source>
</reference>
<dbReference type="EMBL" id="MIGC01002394">
    <property type="protein sequence ID" value="PHJ21164.1"/>
    <property type="molecule type" value="Genomic_DNA"/>
</dbReference>
<evidence type="ECO:0000256" key="1">
    <source>
        <dbReference type="SAM" id="MobiDB-lite"/>
    </source>
</evidence>
<dbReference type="Proteomes" id="UP000221165">
    <property type="component" value="Unassembled WGS sequence"/>
</dbReference>
<proteinExistence type="predicted"/>
<comment type="caution">
    <text evidence="2">The sequence shown here is derived from an EMBL/GenBank/DDBJ whole genome shotgun (WGS) entry which is preliminary data.</text>
</comment>
<feature type="region of interest" description="Disordered" evidence="1">
    <location>
        <begin position="1"/>
        <end position="63"/>
    </location>
</feature>